<feature type="region of interest" description="Disordered" evidence="1">
    <location>
        <begin position="76"/>
        <end position="98"/>
    </location>
</feature>
<proteinExistence type="predicted"/>
<name>A0A1G6ZSF5_9GAMM</name>
<dbReference type="AlphaFoldDB" id="A0A1G6ZSF5"/>
<sequence>MQTDTYSSEHIAHEIIDILTRDPRGKGCMQLVAAQCQFGSTRLCDFRKGFIYALRKDWIKSGSGWLCVVVQPRQEQDEVDEEQGLAHSVEPESLDKPR</sequence>
<gene>
    <name evidence="2" type="ORF">SAMN04488509_11531</name>
</gene>
<evidence type="ECO:0000256" key="1">
    <source>
        <dbReference type="SAM" id="MobiDB-lite"/>
    </source>
</evidence>
<keyword evidence="3" id="KW-1185">Reference proteome</keyword>
<reference evidence="2 3" key="1">
    <citation type="submission" date="2016-10" db="EMBL/GenBank/DDBJ databases">
        <authorList>
            <person name="de Groot N.N."/>
        </authorList>
    </citation>
    <scope>NUCLEOTIDE SEQUENCE [LARGE SCALE GENOMIC DNA]</scope>
    <source>
        <strain evidence="2 3">DSM 16957</strain>
    </source>
</reference>
<organism evidence="2 3">
    <name type="scientific">Aquimonas voraii</name>
    <dbReference type="NCBI Taxonomy" id="265719"/>
    <lineage>
        <taxon>Bacteria</taxon>
        <taxon>Pseudomonadati</taxon>
        <taxon>Pseudomonadota</taxon>
        <taxon>Gammaproteobacteria</taxon>
        <taxon>Lysobacterales</taxon>
        <taxon>Lysobacteraceae</taxon>
        <taxon>Aquimonas</taxon>
    </lineage>
</organism>
<protein>
    <submittedName>
        <fullName evidence="2">Uncharacterized protein</fullName>
    </submittedName>
</protein>
<dbReference type="Proteomes" id="UP000199603">
    <property type="component" value="Unassembled WGS sequence"/>
</dbReference>
<accession>A0A1G6ZSF5</accession>
<evidence type="ECO:0000313" key="3">
    <source>
        <dbReference type="Proteomes" id="UP000199603"/>
    </source>
</evidence>
<evidence type="ECO:0000313" key="2">
    <source>
        <dbReference type="EMBL" id="SDE04755.1"/>
    </source>
</evidence>
<dbReference type="EMBL" id="FNAG01000015">
    <property type="protein sequence ID" value="SDE04755.1"/>
    <property type="molecule type" value="Genomic_DNA"/>
</dbReference>
<feature type="compositionally biased region" description="Basic and acidic residues" evidence="1">
    <location>
        <begin position="89"/>
        <end position="98"/>
    </location>
</feature>
<dbReference type="RefSeq" id="WP_091245301.1">
    <property type="nucleotide sequence ID" value="NZ_FNAG01000015.1"/>
</dbReference>